<name>A0ABM1F249_PRICU</name>
<proteinExistence type="predicted"/>
<dbReference type="PANTHER" id="PTHR13454:SF11">
    <property type="entry name" value="PROTEIN MCM10 HOMOLOG"/>
    <property type="match status" value="1"/>
</dbReference>
<dbReference type="RefSeq" id="XP_014678520.1">
    <property type="nucleotide sequence ID" value="XM_014823034.1"/>
</dbReference>
<dbReference type="InterPro" id="IPR040184">
    <property type="entry name" value="Mcm10"/>
</dbReference>
<dbReference type="SMART" id="SM01280">
    <property type="entry name" value="Mcm10"/>
    <property type="match status" value="1"/>
</dbReference>
<dbReference type="Pfam" id="PF09332">
    <property type="entry name" value="Mcm10"/>
    <property type="match status" value="1"/>
</dbReference>
<sequence>MRGAEDEDVEALDERRLEQRDKYFDLLEKKETHRRKEWPSHDEQPEVCGVHRCKKCKKTTMYKPSGICKDERHPITRHDAVQKFFQCKACSRRMTTIDKYPQASCKSCGGSSYERVGMWKEKTVQLEAEKLCLRGAESKFLDSQLKS</sequence>
<keyword evidence="2" id="KW-1185">Reference proteome</keyword>
<dbReference type="PANTHER" id="PTHR13454">
    <property type="entry name" value="PROTEIN MCM10 HOMOLOG"/>
    <property type="match status" value="1"/>
</dbReference>
<evidence type="ECO:0000313" key="2">
    <source>
        <dbReference type="Proteomes" id="UP000695022"/>
    </source>
</evidence>
<gene>
    <name evidence="3" type="primary">LOC106818316</name>
</gene>
<dbReference type="Pfam" id="PF24863">
    <property type="entry name" value="zf-CCCH_Mcm10"/>
    <property type="match status" value="1"/>
</dbReference>
<organism evidence="2 3">
    <name type="scientific">Priapulus caudatus</name>
    <name type="common">Priapulid worm</name>
    <dbReference type="NCBI Taxonomy" id="37621"/>
    <lineage>
        <taxon>Eukaryota</taxon>
        <taxon>Metazoa</taxon>
        <taxon>Ecdysozoa</taxon>
        <taxon>Scalidophora</taxon>
        <taxon>Priapulida</taxon>
        <taxon>Priapulimorpha</taxon>
        <taxon>Priapulimorphida</taxon>
        <taxon>Priapulidae</taxon>
        <taxon>Priapulus</taxon>
    </lineage>
</organism>
<dbReference type="GeneID" id="106818316"/>
<dbReference type="InterPro" id="IPR015411">
    <property type="entry name" value="Rep_factor_Mcm10_C"/>
</dbReference>
<reference evidence="3" key="1">
    <citation type="submission" date="2025-08" db="UniProtKB">
        <authorList>
            <consortium name="RefSeq"/>
        </authorList>
    </citation>
    <scope>IDENTIFICATION</scope>
</reference>
<accession>A0ABM1F249</accession>
<feature type="domain" description="Replication factor Mcm10 C-terminal" evidence="1">
    <location>
        <begin position="1"/>
        <end position="143"/>
    </location>
</feature>
<dbReference type="InterPro" id="IPR056791">
    <property type="entry name" value="Znf_Mcm10_C"/>
</dbReference>
<evidence type="ECO:0000313" key="3">
    <source>
        <dbReference type="RefSeq" id="XP_014678520.1"/>
    </source>
</evidence>
<evidence type="ECO:0000259" key="1">
    <source>
        <dbReference type="SMART" id="SM01280"/>
    </source>
</evidence>
<protein>
    <submittedName>
        <fullName evidence="3">Protein MCM10 homolog</fullName>
    </submittedName>
</protein>
<dbReference type="Proteomes" id="UP000695022">
    <property type="component" value="Unplaced"/>
</dbReference>